<comment type="caution">
    <text evidence="1">The sequence shown here is derived from an EMBL/GenBank/DDBJ whole genome shotgun (WGS) entry which is preliminary data.</text>
</comment>
<dbReference type="Proteomes" id="UP000012112">
    <property type="component" value="Unassembled WGS sequence"/>
</dbReference>
<proteinExistence type="predicted"/>
<evidence type="ECO:0000313" key="2">
    <source>
        <dbReference type="Proteomes" id="UP000012112"/>
    </source>
</evidence>
<sequence>MQNSVAFCSSQSFQSASSLIRERNLPAPDKVGSIDRVSIRFLFNKRKK</sequence>
<evidence type="ECO:0000313" key="1">
    <source>
        <dbReference type="EMBL" id="EMO52633.1"/>
    </source>
</evidence>
<accession>M6VSQ8</accession>
<reference evidence="1 2" key="1">
    <citation type="submission" date="2013-01" db="EMBL/GenBank/DDBJ databases">
        <authorList>
            <person name="Harkins D.M."/>
            <person name="Durkin A.S."/>
            <person name="Brinkac L.M."/>
            <person name="Haft D.H."/>
            <person name="Selengut J.D."/>
            <person name="Sanka R."/>
            <person name="DePew J."/>
            <person name="Purushe J."/>
            <person name="Matthias M.A."/>
            <person name="Vinetz J.M."/>
            <person name="Sutton G.G."/>
            <person name="Nierman W.C."/>
            <person name="Fouts D.E."/>
        </authorList>
    </citation>
    <scope>NUCLEOTIDE SEQUENCE [LARGE SCALE GENOMIC DNA]</scope>
    <source>
        <strain evidence="1 2">HAI1536</strain>
    </source>
</reference>
<gene>
    <name evidence="1" type="ORF">LEP1GSC172_3349</name>
</gene>
<name>M6VSQ8_9LEPT</name>
<dbReference type="AlphaFoldDB" id="M6VSQ8"/>
<dbReference type="EMBL" id="AKWD02000054">
    <property type="protein sequence ID" value="EMO52633.1"/>
    <property type="molecule type" value="Genomic_DNA"/>
</dbReference>
<organism evidence="1 2">
    <name type="scientific">Leptospira noguchii</name>
    <dbReference type="NCBI Taxonomy" id="28182"/>
    <lineage>
        <taxon>Bacteria</taxon>
        <taxon>Pseudomonadati</taxon>
        <taxon>Spirochaetota</taxon>
        <taxon>Spirochaetia</taxon>
        <taxon>Leptospirales</taxon>
        <taxon>Leptospiraceae</taxon>
        <taxon>Leptospira</taxon>
    </lineage>
</organism>
<protein>
    <submittedName>
        <fullName evidence="1">Uncharacterized protein</fullName>
    </submittedName>
</protein>